<feature type="transmembrane region" description="Helical" evidence="8">
    <location>
        <begin position="219"/>
        <end position="240"/>
    </location>
</feature>
<feature type="domain" description="SSD" evidence="9">
    <location>
        <begin position="243"/>
        <end position="348"/>
    </location>
</feature>
<dbReference type="InterPro" id="IPR000731">
    <property type="entry name" value="SSD"/>
</dbReference>
<proteinExistence type="inferred from homology"/>
<keyword evidence="11" id="KW-1185">Reference proteome</keyword>
<evidence type="ECO:0000256" key="3">
    <source>
        <dbReference type="ARBA" id="ARBA00022475"/>
    </source>
</evidence>
<evidence type="ECO:0000256" key="2">
    <source>
        <dbReference type="ARBA" id="ARBA00010157"/>
    </source>
</evidence>
<protein>
    <submittedName>
        <fullName evidence="10">Membrane protein ActII-3</fullName>
    </submittedName>
</protein>
<comment type="similarity">
    <text evidence="2">Belongs to the resistance-nodulation-cell division (RND) (TC 2.A.6) family. MmpL subfamily.</text>
</comment>
<evidence type="ECO:0000259" key="9">
    <source>
        <dbReference type="PROSITE" id="PS50156"/>
    </source>
</evidence>
<feature type="transmembrane region" description="Helical" evidence="8">
    <location>
        <begin position="384"/>
        <end position="404"/>
    </location>
</feature>
<keyword evidence="5 8" id="KW-1133">Transmembrane helix</keyword>
<dbReference type="Proteomes" id="UP000603200">
    <property type="component" value="Unassembled WGS sequence"/>
</dbReference>
<dbReference type="SUPFAM" id="SSF82866">
    <property type="entry name" value="Multidrug efflux transporter AcrB transmembrane domain"/>
    <property type="match status" value="2"/>
</dbReference>
<accession>A0ABQ4A5L3</accession>
<evidence type="ECO:0000256" key="6">
    <source>
        <dbReference type="ARBA" id="ARBA00023136"/>
    </source>
</evidence>
<feature type="transmembrane region" description="Helical" evidence="8">
    <location>
        <begin position="195"/>
        <end position="212"/>
    </location>
</feature>
<dbReference type="Pfam" id="PF03176">
    <property type="entry name" value="MMPL"/>
    <property type="match status" value="2"/>
</dbReference>
<comment type="subcellular location">
    <subcellularLocation>
        <location evidence="1">Cell membrane</location>
        <topology evidence="1">Multi-pass membrane protein</topology>
    </subcellularLocation>
</comment>
<keyword evidence="4 8" id="KW-0812">Transmembrane</keyword>
<keyword evidence="6 8" id="KW-0472">Membrane</keyword>
<evidence type="ECO:0000256" key="8">
    <source>
        <dbReference type="SAM" id="Phobius"/>
    </source>
</evidence>
<feature type="compositionally biased region" description="Acidic residues" evidence="7">
    <location>
        <begin position="715"/>
        <end position="724"/>
    </location>
</feature>
<evidence type="ECO:0000256" key="1">
    <source>
        <dbReference type="ARBA" id="ARBA00004651"/>
    </source>
</evidence>
<dbReference type="EMBL" id="BOMN01000136">
    <property type="protein sequence ID" value="GIE26128.1"/>
    <property type="molecule type" value="Genomic_DNA"/>
</dbReference>
<feature type="transmembrane region" description="Helical" evidence="8">
    <location>
        <begin position="663"/>
        <end position="687"/>
    </location>
</feature>
<dbReference type="RefSeq" id="WP_203843042.1">
    <property type="nucleotide sequence ID" value="NZ_BAAATV010000015.1"/>
</dbReference>
<evidence type="ECO:0000256" key="7">
    <source>
        <dbReference type="SAM" id="MobiDB-lite"/>
    </source>
</evidence>
<name>A0ABQ4A5L3_9ACTN</name>
<dbReference type="PANTHER" id="PTHR33406">
    <property type="entry name" value="MEMBRANE PROTEIN MJ1562-RELATED"/>
    <property type="match status" value="1"/>
</dbReference>
<feature type="transmembrane region" description="Helical" evidence="8">
    <location>
        <begin position="527"/>
        <end position="546"/>
    </location>
</feature>
<dbReference type="InterPro" id="IPR050545">
    <property type="entry name" value="Mycobact_MmpL"/>
</dbReference>
<reference evidence="10 11" key="1">
    <citation type="submission" date="2021-01" db="EMBL/GenBank/DDBJ databases">
        <title>Whole genome shotgun sequence of Actinoplanes humidus NBRC 14915.</title>
        <authorList>
            <person name="Komaki H."/>
            <person name="Tamura T."/>
        </authorList>
    </citation>
    <scope>NUCLEOTIDE SEQUENCE [LARGE SCALE GENOMIC DNA]</scope>
    <source>
        <strain evidence="10 11">NBRC 14915</strain>
    </source>
</reference>
<evidence type="ECO:0000313" key="11">
    <source>
        <dbReference type="Proteomes" id="UP000603200"/>
    </source>
</evidence>
<feature type="transmembrane region" description="Helical" evidence="8">
    <location>
        <begin position="297"/>
        <end position="320"/>
    </location>
</feature>
<feature type="region of interest" description="Disordered" evidence="7">
    <location>
        <begin position="693"/>
        <end position="744"/>
    </location>
</feature>
<feature type="transmembrane region" description="Helical" evidence="8">
    <location>
        <begin position="553"/>
        <end position="574"/>
    </location>
</feature>
<comment type="caution">
    <text evidence="10">The sequence shown here is derived from an EMBL/GenBank/DDBJ whole genome shotgun (WGS) entry which is preliminary data.</text>
</comment>
<evidence type="ECO:0000313" key="10">
    <source>
        <dbReference type="EMBL" id="GIE26128.1"/>
    </source>
</evidence>
<feature type="transmembrane region" description="Helical" evidence="8">
    <location>
        <begin position="246"/>
        <end position="268"/>
    </location>
</feature>
<sequence>MPLFTRRRRRASSTDRFAVLIRRLRWPVAILWFVMIVLLNPVAGGLSKATNDTPAAYLPHSASSTKVAEIEEAAAGGKGEPQTDDMVIIFERKTGLTEQDSTVIAAARTAVAGLVGTTAGLTAPGDVTVSDDKQAAVFGTGVTAPQQDITDDDAAAVKAVRDALDKATASTSGLQVAVTGAAAATTDSGNETETGLLLSAVIIVGIVLLLVYRSPVLWALPLIGAGGAVVVAQAGAHGLASAGLTISSLSTSILIVLVFGAGTDYALLLTHRYREELSLHALPEDAMSVALRRTLPTLLASAGTVVAAMLCLLAAGSGAVRGLGPVGVVGVLAALVAEVTFYPALLLIFGRVAFWPRVPREGKGGHEESRFWARIGNGVARRPAPVTAISVVLLIAACAGLFALNFNSDPLNNVKGNPGSVVGTRLISQHFPVGISYPLVILTPPDEAAATETTARGTPNVSSVEAGPAVQGYSSFSVVLSVTPFGDKAWDTIKQLRSELDSSAPKALVGGFPAVQYDSEQQARHDATVVIPLVLLVILIVIGLLLRAVVAPIVLVVTTALSFAASFGLASLLWKDAFGFDGIDPSIPIYIFVFLVALGVDYNIFLAARIREESRHLGTKRGTLRGLSVTGGVITAAGVVLAATFAALAQLPSVQLTEVGSAVALGVLLDTLLVRTVLVPASILTIGDKSWWPSREKLPSSDEPASATEKPASEPEPEPESESESESKSEPAVAEESTEHPVKG</sequence>
<organism evidence="10 11">
    <name type="scientific">Winogradskya humida</name>
    <dbReference type="NCBI Taxonomy" id="113566"/>
    <lineage>
        <taxon>Bacteria</taxon>
        <taxon>Bacillati</taxon>
        <taxon>Actinomycetota</taxon>
        <taxon>Actinomycetes</taxon>
        <taxon>Micromonosporales</taxon>
        <taxon>Micromonosporaceae</taxon>
        <taxon>Winogradskya</taxon>
    </lineage>
</organism>
<dbReference type="PROSITE" id="PS50156">
    <property type="entry name" value="SSD"/>
    <property type="match status" value="2"/>
</dbReference>
<gene>
    <name evidence="10" type="primary">actII-3</name>
    <name evidence="10" type="ORF">Ahu01nite_092300</name>
</gene>
<dbReference type="InterPro" id="IPR004869">
    <property type="entry name" value="MMPL_dom"/>
</dbReference>
<evidence type="ECO:0000256" key="5">
    <source>
        <dbReference type="ARBA" id="ARBA00022989"/>
    </source>
</evidence>
<keyword evidence="3" id="KW-1003">Cell membrane</keyword>
<feature type="transmembrane region" description="Helical" evidence="8">
    <location>
        <begin position="586"/>
        <end position="606"/>
    </location>
</feature>
<evidence type="ECO:0000256" key="4">
    <source>
        <dbReference type="ARBA" id="ARBA00022692"/>
    </source>
</evidence>
<feature type="domain" description="SSD" evidence="9">
    <location>
        <begin position="556"/>
        <end position="684"/>
    </location>
</feature>
<dbReference type="PANTHER" id="PTHR33406:SF6">
    <property type="entry name" value="MEMBRANE PROTEIN YDGH-RELATED"/>
    <property type="match status" value="1"/>
</dbReference>
<feature type="transmembrane region" description="Helical" evidence="8">
    <location>
        <begin position="326"/>
        <end position="350"/>
    </location>
</feature>
<dbReference type="Gene3D" id="1.20.1640.10">
    <property type="entry name" value="Multidrug efflux transporter AcrB transmembrane domain"/>
    <property type="match status" value="2"/>
</dbReference>
<feature type="transmembrane region" description="Helical" evidence="8">
    <location>
        <begin position="627"/>
        <end position="651"/>
    </location>
</feature>